<evidence type="ECO:0000313" key="4">
    <source>
        <dbReference type="EMBL" id="KAF4635281.1"/>
    </source>
</evidence>
<evidence type="ECO:0000256" key="2">
    <source>
        <dbReference type="SAM" id="Phobius"/>
    </source>
</evidence>
<proteinExistence type="predicted"/>
<protein>
    <recommendedName>
        <fullName evidence="3">SigF-like NTF2-like domain-containing protein</fullName>
    </recommendedName>
</protein>
<feature type="region of interest" description="Disordered" evidence="1">
    <location>
        <begin position="205"/>
        <end position="288"/>
    </location>
</feature>
<feature type="compositionally biased region" description="Polar residues" evidence="1">
    <location>
        <begin position="245"/>
        <end position="275"/>
    </location>
</feature>
<feature type="domain" description="SigF-like NTF2-like" evidence="3">
    <location>
        <begin position="1"/>
        <end position="175"/>
    </location>
</feature>
<dbReference type="PANTHER" id="PTHR35393:SF1">
    <property type="entry name" value="SNOAL-LIKE DOMAIN-CONTAINING PROTEIN"/>
    <property type="match status" value="1"/>
</dbReference>
<gene>
    <name evidence="4" type="ORF">G7Y89_g2816</name>
</gene>
<dbReference type="Pfam" id="PF24840">
    <property type="entry name" value="NTF2_SigF"/>
    <property type="match status" value="1"/>
</dbReference>
<dbReference type="PANTHER" id="PTHR35393">
    <property type="entry name" value="CHROMOSOME 1, WHOLE GENOME SHOTGUN SEQUENCE"/>
    <property type="match status" value="1"/>
</dbReference>
<name>A0A8H4RTT1_9HELO</name>
<evidence type="ECO:0000259" key="3">
    <source>
        <dbReference type="Pfam" id="PF24840"/>
    </source>
</evidence>
<sequence length="359" mass="40237">MDHPKRQISNVIHLLTEGSPAEQKDALEAYFLPDSTFTHPLCRVPSFSHIFLPFLGEINSRWVIWMIYRWYKILSPRIVLNVECDEFNRKSNILWVEIHQIFSLFFVPFYKSNVHLTTKLHLVHRPEDGKYYIKSQEDLYQTNEIVKFFWPGGATIVWFWQISATFLCIVGALLLAPMTWMEQRHSNRVNGTCISQEKLSVSEDASASLDASKEPPRIEFQMTTPSSSSSSRRQSASAGPVPNPFATTGSPSPHASGTTGASTNMNGQESPRTGTGTRGKARELPKEKEAEEPILIALSIRRQAAISHVNVLRTLLHEFTAGKFNKVPEAFAALDGILQQFSSLNQEEGEGGGVEGCIE</sequence>
<keyword evidence="5" id="KW-1185">Reference proteome</keyword>
<keyword evidence="2" id="KW-0812">Transmembrane</keyword>
<comment type="caution">
    <text evidence="4">The sequence shown here is derived from an EMBL/GenBank/DDBJ whole genome shotgun (WGS) entry which is preliminary data.</text>
</comment>
<dbReference type="OrthoDB" id="2344312at2759"/>
<dbReference type="AlphaFoldDB" id="A0A8H4RTT1"/>
<keyword evidence="2" id="KW-0472">Membrane</keyword>
<organism evidence="4 5">
    <name type="scientific">Cudoniella acicularis</name>
    <dbReference type="NCBI Taxonomy" id="354080"/>
    <lineage>
        <taxon>Eukaryota</taxon>
        <taxon>Fungi</taxon>
        <taxon>Dikarya</taxon>
        <taxon>Ascomycota</taxon>
        <taxon>Pezizomycotina</taxon>
        <taxon>Leotiomycetes</taxon>
        <taxon>Helotiales</taxon>
        <taxon>Tricladiaceae</taxon>
        <taxon>Cudoniella</taxon>
    </lineage>
</organism>
<accession>A0A8H4RTT1</accession>
<feature type="transmembrane region" description="Helical" evidence="2">
    <location>
        <begin position="92"/>
        <end position="110"/>
    </location>
</feature>
<evidence type="ECO:0000313" key="5">
    <source>
        <dbReference type="Proteomes" id="UP000566819"/>
    </source>
</evidence>
<dbReference type="EMBL" id="JAAMPI010000129">
    <property type="protein sequence ID" value="KAF4635281.1"/>
    <property type="molecule type" value="Genomic_DNA"/>
</dbReference>
<feature type="compositionally biased region" description="Low complexity" evidence="1">
    <location>
        <begin position="226"/>
        <end position="238"/>
    </location>
</feature>
<dbReference type="Proteomes" id="UP000566819">
    <property type="component" value="Unassembled WGS sequence"/>
</dbReference>
<dbReference type="InterPro" id="IPR057514">
    <property type="entry name" value="NTF2_SigF"/>
</dbReference>
<feature type="transmembrane region" description="Helical" evidence="2">
    <location>
        <begin position="158"/>
        <end position="178"/>
    </location>
</feature>
<keyword evidence="2" id="KW-1133">Transmembrane helix</keyword>
<evidence type="ECO:0000256" key="1">
    <source>
        <dbReference type="SAM" id="MobiDB-lite"/>
    </source>
</evidence>
<reference evidence="4 5" key="1">
    <citation type="submission" date="2020-03" db="EMBL/GenBank/DDBJ databases">
        <title>Draft Genome Sequence of Cudoniella acicularis.</title>
        <authorList>
            <person name="Buettner E."/>
            <person name="Kellner H."/>
        </authorList>
    </citation>
    <scope>NUCLEOTIDE SEQUENCE [LARGE SCALE GENOMIC DNA]</scope>
    <source>
        <strain evidence="4 5">DSM 108380</strain>
    </source>
</reference>